<dbReference type="EMBL" id="FMYQ01000013">
    <property type="protein sequence ID" value="SDD01943.1"/>
    <property type="molecule type" value="Genomic_DNA"/>
</dbReference>
<reference evidence="7" key="1">
    <citation type="submission" date="2016-09" db="EMBL/GenBank/DDBJ databases">
        <authorList>
            <person name="Varghese N."/>
            <person name="Submissions S."/>
        </authorList>
    </citation>
    <scope>NUCLEOTIDE SEQUENCE [LARGE SCALE GENOMIC DNA]</scope>
    <source>
        <strain evidence="7">TNe-862</strain>
    </source>
</reference>
<evidence type="ECO:0000256" key="4">
    <source>
        <dbReference type="ARBA" id="ARBA00023263"/>
    </source>
</evidence>
<accession>A0A1G6RC14</accession>
<dbReference type="Pfam" id="PF16970">
    <property type="entry name" value="FimA"/>
    <property type="match status" value="1"/>
</dbReference>
<dbReference type="Gene3D" id="2.60.40.1090">
    <property type="entry name" value="Fimbrial-type adhesion domain"/>
    <property type="match status" value="1"/>
</dbReference>
<feature type="chain" id="PRO_5011597109" evidence="5">
    <location>
        <begin position="27"/>
        <end position="189"/>
    </location>
</feature>
<dbReference type="AlphaFoldDB" id="A0A1G6RC14"/>
<comment type="subcellular location">
    <subcellularLocation>
        <location evidence="1">Fimbrium</location>
    </subcellularLocation>
</comment>
<evidence type="ECO:0000256" key="5">
    <source>
        <dbReference type="SAM" id="SignalP"/>
    </source>
</evidence>
<dbReference type="STRING" id="416944.SAMN05421548_11369"/>
<dbReference type="InterPro" id="IPR036937">
    <property type="entry name" value="Adhesion_dom_fimbrial_sf"/>
</dbReference>
<dbReference type="GO" id="GO:0043709">
    <property type="term" value="P:cell adhesion involved in single-species biofilm formation"/>
    <property type="evidence" value="ECO:0007669"/>
    <property type="project" value="TreeGrafter"/>
</dbReference>
<keyword evidence="7" id="KW-1185">Reference proteome</keyword>
<dbReference type="GO" id="GO:0009289">
    <property type="term" value="C:pilus"/>
    <property type="evidence" value="ECO:0007669"/>
    <property type="project" value="UniProtKB-SubCell"/>
</dbReference>
<proteinExistence type="inferred from homology"/>
<keyword evidence="3 5" id="KW-0732">Signal</keyword>
<dbReference type="SUPFAM" id="SSF49401">
    <property type="entry name" value="Bacterial adhesins"/>
    <property type="match status" value="1"/>
</dbReference>
<dbReference type="InterPro" id="IPR008966">
    <property type="entry name" value="Adhesion_dom_sf"/>
</dbReference>
<dbReference type="OrthoDB" id="9033056at2"/>
<evidence type="ECO:0000256" key="1">
    <source>
        <dbReference type="ARBA" id="ARBA00004561"/>
    </source>
</evidence>
<evidence type="ECO:0000256" key="2">
    <source>
        <dbReference type="ARBA" id="ARBA00006671"/>
    </source>
</evidence>
<dbReference type="Proteomes" id="UP000198908">
    <property type="component" value="Unassembled WGS sequence"/>
</dbReference>
<gene>
    <name evidence="6" type="ORF">SAMN05421548_11369</name>
</gene>
<comment type="similarity">
    <text evidence="2">Belongs to the fimbrial protein family.</text>
</comment>
<evidence type="ECO:0000313" key="6">
    <source>
        <dbReference type="EMBL" id="SDD01943.1"/>
    </source>
</evidence>
<keyword evidence="4" id="KW-0281">Fimbrium</keyword>
<protein>
    <submittedName>
        <fullName evidence="6">Major type 1 subunit fimbrin (Pilin)</fullName>
    </submittedName>
</protein>
<dbReference type="InterPro" id="IPR050263">
    <property type="entry name" value="Bact_Fimbrial_Adh_Pro"/>
</dbReference>
<sequence length="189" mass="18712">MKIKLNHIFKSLAVLSISAAGSAAMAADGGTITFNGNVSATTCTINAGGGATGSGGDMTVTLPSVSASMLGASGATAGRTPFSIILSGCSGSATQVSTFFANGTLVDQTTGQLILDSTSGAKNVEISLLGESQAPIVVGAPNGQQNSQLVTLNSSGPTTLKYFAQYIGTGKTVTPGSVSSQVSYSLTYQ</sequence>
<feature type="signal peptide" evidence="5">
    <location>
        <begin position="1"/>
        <end position="26"/>
    </location>
</feature>
<evidence type="ECO:0000256" key="3">
    <source>
        <dbReference type="ARBA" id="ARBA00022729"/>
    </source>
</evidence>
<organism evidence="6 7">
    <name type="scientific">Paraburkholderia lycopersici</name>
    <dbReference type="NCBI Taxonomy" id="416944"/>
    <lineage>
        <taxon>Bacteria</taxon>
        <taxon>Pseudomonadati</taxon>
        <taxon>Pseudomonadota</taxon>
        <taxon>Betaproteobacteria</taxon>
        <taxon>Burkholderiales</taxon>
        <taxon>Burkholderiaceae</taxon>
        <taxon>Paraburkholderia</taxon>
    </lineage>
</organism>
<name>A0A1G6RC14_9BURK</name>
<dbReference type="InterPro" id="IPR039458">
    <property type="entry name" value="FimA-like"/>
</dbReference>
<dbReference type="PANTHER" id="PTHR33420">
    <property type="entry name" value="FIMBRIAL SUBUNIT ELFA-RELATED"/>
    <property type="match status" value="1"/>
</dbReference>
<dbReference type="PANTHER" id="PTHR33420:SF3">
    <property type="entry name" value="FIMBRIAL SUBUNIT ELFA"/>
    <property type="match status" value="1"/>
</dbReference>
<evidence type="ECO:0000313" key="7">
    <source>
        <dbReference type="Proteomes" id="UP000198908"/>
    </source>
</evidence>